<accession>A0AAV4DRU0</accession>
<protein>
    <submittedName>
        <fullName evidence="1">Uncharacterized protein</fullName>
    </submittedName>
</protein>
<comment type="caution">
    <text evidence="1">The sequence shown here is derived from an EMBL/GenBank/DDBJ whole genome shotgun (WGS) entry which is preliminary data.</text>
</comment>
<dbReference type="Proteomes" id="UP000735302">
    <property type="component" value="Unassembled WGS sequence"/>
</dbReference>
<evidence type="ECO:0000313" key="1">
    <source>
        <dbReference type="EMBL" id="GFO47013.1"/>
    </source>
</evidence>
<gene>
    <name evidence="1" type="ORF">PoB_007351800</name>
</gene>
<keyword evidence="2" id="KW-1185">Reference proteome</keyword>
<dbReference type="EMBL" id="BLXT01008249">
    <property type="protein sequence ID" value="GFO47013.1"/>
    <property type="molecule type" value="Genomic_DNA"/>
</dbReference>
<dbReference type="AlphaFoldDB" id="A0AAV4DRU0"/>
<sequence>MSIVCVVYLKGIQDTNITQNIRTVCVTSWRIIQYATVALNMRRAIFIKIEGSGNQSQPIMRTVLATCYRSIRGVKATQNRRTVLVSA</sequence>
<organism evidence="1 2">
    <name type="scientific">Plakobranchus ocellatus</name>
    <dbReference type="NCBI Taxonomy" id="259542"/>
    <lineage>
        <taxon>Eukaryota</taxon>
        <taxon>Metazoa</taxon>
        <taxon>Spiralia</taxon>
        <taxon>Lophotrochozoa</taxon>
        <taxon>Mollusca</taxon>
        <taxon>Gastropoda</taxon>
        <taxon>Heterobranchia</taxon>
        <taxon>Euthyneura</taxon>
        <taxon>Panpulmonata</taxon>
        <taxon>Sacoglossa</taxon>
        <taxon>Placobranchoidea</taxon>
        <taxon>Plakobranchidae</taxon>
        <taxon>Plakobranchus</taxon>
    </lineage>
</organism>
<proteinExistence type="predicted"/>
<name>A0AAV4DRU0_9GAST</name>
<reference evidence="1 2" key="1">
    <citation type="journal article" date="2021" name="Elife">
        <title>Chloroplast acquisition without the gene transfer in kleptoplastic sea slugs, Plakobranchus ocellatus.</title>
        <authorList>
            <person name="Maeda T."/>
            <person name="Takahashi S."/>
            <person name="Yoshida T."/>
            <person name="Shimamura S."/>
            <person name="Takaki Y."/>
            <person name="Nagai Y."/>
            <person name="Toyoda A."/>
            <person name="Suzuki Y."/>
            <person name="Arimoto A."/>
            <person name="Ishii H."/>
            <person name="Satoh N."/>
            <person name="Nishiyama T."/>
            <person name="Hasebe M."/>
            <person name="Maruyama T."/>
            <person name="Minagawa J."/>
            <person name="Obokata J."/>
            <person name="Shigenobu S."/>
        </authorList>
    </citation>
    <scope>NUCLEOTIDE SEQUENCE [LARGE SCALE GENOMIC DNA]</scope>
</reference>
<evidence type="ECO:0000313" key="2">
    <source>
        <dbReference type="Proteomes" id="UP000735302"/>
    </source>
</evidence>